<feature type="transmembrane region" description="Helical" evidence="6">
    <location>
        <begin position="85"/>
        <end position="105"/>
    </location>
</feature>
<dbReference type="EMBL" id="JADBGQ010000003">
    <property type="protein sequence ID" value="KAG5405414.1"/>
    <property type="molecule type" value="Genomic_DNA"/>
</dbReference>
<keyword evidence="8" id="KW-1185">Reference proteome</keyword>
<name>A0ABQ7N3C3_BRACM</name>
<evidence type="ECO:0000256" key="2">
    <source>
        <dbReference type="ARBA" id="ARBA00010125"/>
    </source>
</evidence>
<keyword evidence="4 6" id="KW-1133">Transmembrane helix</keyword>
<feature type="transmembrane region" description="Helical" evidence="6">
    <location>
        <begin position="117"/>
        <end position="140"/>
    </location>
</feature>
<dbReference type="InterPro" id="IPR018781">
    <property type="entry name" value="TPRA1/CAND2/CAND8"/>
</dbReference>
<keyword evidence="5 6" id="KW-0472">Membrane</keyword>
<gene>
    <name evidence="7" type="primary">A03p035920.1_BraROA</name>
    <name evidence="7" type="ORF">IGI04_011533</name>
</gene>
<feature type="non-terminal residue" evidence="7">
    <location>
        <position position="1"/>
    </location>
</feature>
<evidence type="ECO:0000256" key="1">
    <source>
        <dbReference type="ARBA" id="ARBA00004141"/>
    </source>
</evidence>
<feature type="transmembrane region" description="Helical" evidence="6">
    <location>
        <begin position="46"/>
        <end position="65"/>
    </location>
</feature>
<dbReference type="Pfam" id="PF10160">
    <property type="entry name" value="Tmemb_40"/>
    <property type="match status" value="1"/>
</dbReference>
<feature type="transmembrane region" description="Helical" evidence="6">
    <location>
        <begin position="224"/>
        <end position="243"/>
    </location>
</feature>
<dbReference type="PANTHER" id="PTHR15876">
    <property type="entry name" value="TRANSMEMBRANE PROTEIN ADIPOCYTE-ASSOCIATED 1"/>
    <property type="match status" value="1"/>
</dbReference>
<dbReference type="PANTHER" id="PTHR15876:SF8">
    <property type="entry name" value="TRANSMEMBRANE PROTEIN ADIPOCYTE-ASSOCIATED 1"/>
    <property type="match status" value="1"/>
</dbReference>
<dbReference type="Proteomes" id="UP000823674">
    <property type="component" value="Chromosome A03"/>
</dbReference>
<comment type="caution">
    <text evidence="7">The sequence shown here is derived from an EMBL/GenBank/DDBJ whole genome shotgun (WGS) entry which is preliminary data.</text>
</comment>
<comment type="similarity">
    <text evidence="2">Belongs to the UPF0359 family.</text>
</comment>
<evidence type="ECO:0000256" key="4">
    <source>
        <dbReference type="ARBA" id="ARBA00022989"/>
    </source>
</evidence>
<feature type="transmembrane region" description="Helical" evidence="6">
    <location>
        <begin position="152"/>
        <end position="175"/>
    </location>
</feature>
<feature type="transmembrane region" description="Helical" evidence="6">
    <location>
        <begin position="195"/>
        <end position="217"/>
    </location>
</feature>
<comment type="subcellular location">
    <subcellularLocation>
        <location evidence="1">Membrane</location>
        <topology evidence="1">Multi-pass membrane protein</topology>
    </subcellularLocation>
</comment>
<evidence type="ECO:0000313" key="8">
    <source>
        <dbReference type="Proteomes" id="UP000823674"/>
    </source>
</evidence>
<protein>
    <recommendedName>
        <fullName evidence="9">Transmembrane protein adipocyte-associated 1</fullName>
    </recommendedName>
</protein>
<keyword evidence="3 6" id="KW-0812">Transmembrane</keyword>
<evidence type="ECO:0000256" key="3">
    <source>
        <dbReference type="ARBA" id="ARBA00022692"/>
    </source>
</evidence>
<organism evidence="7 8">
    <name type="scientific">Brassica rapa subsp. trilocularis</name>
    <dbReference type="NCBI Taxonomy" id="1813537"/>
    <lineage>
        <taxon>Eukaryota</taxon>
        <taxon>Viridiplantae</taxon>
        <taxon>Streptophyta</taxon>
        <taxon>Embryophyta</taxon>
        <taxon>Tracheophyta</taxon>
        <taxon>Spermatophyta</taxon>
        <taxon>Magnoliopsida</taxon>
        <taxon>eudicotyledons</taxon>
        <taxon>Gunneridae</taxon>
        <taxon>Pentapetalae</taxon>
        <taxon>rosids</taxon>
        <taxon>malvids</taxon>
        <taxon>Brassicales</taxon>
        <taxon>Brassicaceae</taxon>
        <taxon>Brassiceae</taxon>
        <taxon>Brassica</taxon>
    </lineage>
</organism>
<accession>A0ABQ7N3C3</accession>
<sequence>DSHKSSQMRVLGEIAETPFVISQLSPNSPATGGGFIGGWVGKCHGFLHNTVLVIAAILFVAYLAYEAKKSLAKLSNRRSYIMIAYYGCLWLVSLLNLAWCCLQAWECTPGKEVVWNVLTLFTTSGMLFLEVSLVAFLFQGNYASGSEALTRTFLISGLVIGLDLLLKLLLAGIYGMIFFMYNSKWRERLPARPAFYKYITCMLALNGLSLFACTLAANGAHFGLWLYGITSVCYHAFYLPFLYEEDLNLENVYYSEMKDAGFFDADWE</sequence>
<evidence type="ECO:0008006" key="9">
    <source>
        <dbReference type="Google" id="ProtNLM"/>
    </source>
</evidence>
<evidence type="ECO:0000313" key="7">
    <source>
        <dbReference type="EMBL" id="KAG5405414.1"/>
    </source>
</evidence>
<reference evidence="7 8" key="1">
    <citation type="submission" date="2021-03" db="EMBL/GenBank/DDBJ databases">
        <authorList>
            <person name="King G.J."/>
            <person name="Bancroft I."/>
            <person name="Baten A."/>
            <person name="Bloomfield J."/>
            <person name="Borpatragohain P."/>
            <person name="He Z."/>
            <person name="Irish N."/>
            <person name="Irwin J."/>
            <person name="Liu K."/>
            <person name="Mauleon R.P."/>
            <person name="Moore J."/>
            <person name="Morris R."/>
            <person name="Ostergaard L."/>
            <person name="Wang B."/>
            <person name="Wells R."/>
        </authorList>
    </citation>
    <scope>NUCLEOTIDE SEQUENCE [LARGE SCALE GENOMIC DNA]</scope>
    <source>
        <strain evidence="7">R-o-18</strain>
        <tissue evidence="7">Leaf</tissue>
    </source>
</reference>
<proteinExistence type="inferred from homology"/>
<evidence type="ECO:0000256" key="6">
    <source>
        <dbReference type="SAM" id="Phobius"/>
    </source>
</evidence>
<evidence type="ECO:0000256" key="5">
    <source>
        <dbReference type="ARBA" id="ARBA00023136"/>
    </source>
</evidence>